<proteinExistence type="predicted"/>
<reference evidence="3" key="1">
    <citation type="journal article" date="2020" name="Nature">
        <title>Giant virus diversity and host interactions through global metagenomics.</title>
        <authorList>
            <person name="Schulz F."/>
            <person name="Roux S."/>
            <person name="Paez-Espino D."/>
            <person name="Jungbluth S."/>
            <person name="Walsh D.A."/>
            <person name="Denef V.J."/>
            <person name="McMahon K.D."/>
            <person name="Konstantinidis K.T."/>
            <person name="Eloe-Fadrosh E.A."/>
            <person name="Kyrpides N.C."/>
            <person name="Woyke T."/>
        </authorList>
    </citation>
    <scope>NUCLEOTIDE SEQUENCE</scope>
    <source>
        <strain evidence="3">GVMAG-M-3300023184-24</strain>
    </source>
</reference>
<dbReference type="Pfam" id="PF19066">
    <property type="entry name" value="P9_TM"/>
    <property type="match status" value="1"/>
</dbReference>
<organism evidence="3">
    <name type="scientific">viral metagenome</name>
    <dbReference type="NCBI Taxonomy" id="1070528"/>
    <lineage>
        <taxon>unclassified sequences</taxon>
        <taxon>metagenomes</taxon>
        <taxon>organismal metagenomes</taxon>
    </lineage>
</organism>
<evidence type="ECO:0000256" key="1">
    <source>
        <dbReference type="SAM" id="Phobius"/>
    </source>
</evidence>
<dbReference type="EMBL" id="MN740111">
    <property type="protein sequence ID" value="QHT88218.1"/>
    <property type="molecule type" value="Genomic_DNA"/>
</dbReference>
<dbReference type="AlphaFoldDB" id="A0A6C0I5D6"/>
<feature type="transmembrane region" description="Helical" evidence="1">
    <location>
        <begin position="52"/>
        <end position="69"/>
    </location>
</feature>
<feature type="domain" description="Minor capsid protein P9 transmembrane helices" evidence="2">
    <location>
        <begin position="26"/>
        <end position="74"/>
    </location>
</feature>
<name>A0A6C0I5D6_9ZZZZ</name>
<evidence type="ECO:0000313" key="3">
    <source>
        <dbReference type="EMBL" id="QHT88218.1"/>
    </source>
</evidence>
<keyword evidence="1" id="KW-1133">Transmembrane helix</keyword>
<accession>A0A6C0I5D6</accession>
<keyword evidence="1" id="KW-0812">Transmembrane</keyword>
<sequence>MTTRLFKQTGDIEKDTNKDYNPNNRIWIDNIESLYSSWNIFPQKDNSKEENFNNISRLLILVFLIFYCILDKKDVKKKKHIEIMILFILSIFLLSILYFRSTKKEYFKELNKLSSINNNNNYNIREMDTPPVYKYPLLQTSKSMEKLSPTPIIYPRSHDGDIWALPSYKHSATNNNRMGYVLTDEYEPLNYTDEFDPRVNTYRSDFGLLNLNQYCNNQNGNKTQNANVSQISPNGQVINSDYRIKQDGTVLNPDNVLKITDVDTTKWEPKDLKDQTDTSTPLYELQKKQGVTTERYGKVLPPADWRIKIDEPNPTPYSTISERYDGNNSKTFIKYIPLRGDEDMTLKRPELTLANNQGVVGFLPNEMINETVFREQRQVMENSKLKNRAAHMYTTDPNALPPNNLMINKTPISMYGPGMVNVPERTKYTQNIQPNIYSFSDTAEPINANMGISYNPDLPPRVVDQVAMYDGAYPLYHRIDPQLVREGGIAKERLEEMPRRTQWSAKYNTYDTIDGSVNFEDIYDPRFTGYGDEYRSYVDINLGNVQYYYSDIDAYRDPNFGTRSKVDFIDFVDPMGRIKPEYSRQVGLNDVKENVQNQYDADSIYFREDLMERLMRKRNQELWQLRAAPLRKSANSHFSSVY</sequence>
<feature type="transmembrane region" description="Helical" evidence="1">
    <location>
        <begin position="81"/>
        <end position="99"/>
    </location>
</feature>
<dbReference type="InterPro" id="IPR043915">
    <property type="entry name" value="P9_TM"/>
</dbReference>
<keyword evidence="1" id="KW-0472">Membrane</keyword>
<protein>
    <recommendedName>
        <fullName evidence="2">Minor capsid protein P9 transmembrane helices domain-containing protein</fullName>
    </recommendedName>
</protein>
<evidence type="ECO:0000259" key="2">
    <source>
        <dbReference type="Pfam" id="PF19066"/>
    </source>
</evidence>